<feature type="region of interest" description="Disordered" evidence="5">
    <location>
        <begin position="886"/>
        <end position="916"/>
    </location>
</feature>
<dbReference type="InterPro" id="IPR019787">
    <property type="entry name" value="Znf_PHD-finger"/>
</dbReference>
<dbReference type="InterPro" id="IPR013083">
    <property type="entry name" value="Znf_RING/FYVE/PHD"/>
</dbReference>
<dbReference type="InterPro" id="IPR034732">
    <property type="entry name" value="EPHD"/>
</dbReference>
<feature type="region of interest" description="Disordered" evidence="5">
    <location>
        <begin position="1287"/>
        <end position="1362"/>
    </location>
</feature>
<feature type="domain" description="PHD-type" evidence="6">
    <location>
        <begin position="955"/>
        <end position="1004"/>
    </location>
</feature>
<evidence type="ECO:0000256" key="5">
    <source>
        <dbReference type="SAM" id="MobiDB-lite"/>
    </source>
</evidence>
<accession>A0A3L6S0C7</accession>
<sequence>MAKSGGDAPPPAGGTPAAAAAGVAPSEQARKALCVRSPFDGEEAAARDPWLPSRVARWAVVGDVRKKHKKGQSQQPQPQPEPAPAVEQNPRVPAGCKGFWEQLEPYFREFTADDFEELVTKHQFRPSKIDPCFLIPLVGSGKELGENSDPSHASVADESSDLHPNLGNHNVELESNKVQDMLESSDHIGASVELVTKDESNKENCDLDMQEVIVQQEEQPVEIVLDQGRTDSIVSTRCRENSGPSLSWLLGARGRFVLTSERPNKKRKLLGADAGLEQLVLLPSLDGDTDSICDVCCLGESDLVSNRMLHCRNCEISVHQKCYGVHVAPDRFWFCLWCSRNMEMPRRLTRSDTCRTVLTPCVLCPKEKGALKPVKRDPGPSTDGENQEFVHLFCSLWRPEFHVEDMESMEPVTTIVDTQENQSKLVCSLCKVTHGACVRCSHGACRASFHPICARESKLQIEIWGKFGHDNVEMRAFCAKHSAVRGISSISELDSAQAELHDGKLVTRKEQQVRCTRSNKDKFVNDTITSSSYSLNKTHTAEVVTSPSIVGSAENQETRSADLVADQPTVDGNLMSNSGDVSGVLRELVDQGKDSVGDLESELGLGSESLEAALKPEATGFSPGLKLKIITRLQNSVHMPSVQVNSITEGSLAPQGTLLRSESKNATTAELQSGQEEGISSIDHHCLENDNANKGDLVQNGFHSCSDPDVNKVSGRRLLNIDGYSCYVHPFIEKRVQDLWGDNLEQTVLETDYHEGLCCSPHNEDLAKLGQLADMGSVGQVPEAKSSDILEHSPDDEIEGEIVYLQSRLLNGVVSMKPRYEDLILKVVQNISYELDSASKRKWDHIIVNQFLRDLREAKKRGNSERRHKEALAILAATAPSIAPTSRNATVRKDAENKVTSARQENMARANAGSSRITQLSSLPQAKDLSFSNSKVSEDSNFGIFDLAKFSKKSALPCDICMRCDTVLNRIFVCSGCKAAVHLDCYQSLKYPTGPWKCELCQEMPSDSVISGSQSDCNGVKACLVQCGLCHGTSGAFRRTVKGQWVHAFCAEWLLETTFRRGQHNAVDGMERLHKDKDACSICHRYVGACLKCSTADCQITFHPPCARDAGFYMNTKRIGNMLQHKAYCGRHSIEQRKAYRQQYGPEDVKSMKQMRVELELLRFLCERIVKREKVKKDLVVCEHDILAARRSTSVSSTWSSCYASGPGASSESATTSVNNKSYSGTMQRSDDVTMRSDDVTVDSTVTKKHTVRFSLHNRDADRNTADSSTSTISYKRKLDDGESLAFKRLPETPATALESEDVEKKPTEKKMDLKDSLSKFKQQQERCQSSLASIAASASKPKHRAQPVNAPSAPARPSQPIKFSNDTERLQHINSIRKSPVGAQIKLVIELLYKTRQAFTAEQINEATYVDIHGNKAVFDSLRNNPKVSYDGRRFSYKSKHDLKGKDQLLVLVRKFPEGLAVVEVKDAYPNVLEDVQALKGAGEVWLLSNMDSQEDIVYPNDPKAKIKVDDDLKQLFREIELPRDMVDIEKELQKNGIKPMTNTAKRRAAAQINGVKPKAKPKKKQCEITKRTKLTNAHLPELFQKFNT</sequence>
<evidence type="ECO:0000259" key="8">
    <source>
        <dbReference type="PROSITE" id="PS51805"/>
    </source>
</evidence>
<feature type="domain" description="PHD-type" evidence="8">
    <location>
        <begin position="358"/>
        <end position="482"/>
    </location>
</feature>
<feature type="compositionally biased region" description="Low complexity" evidence="5">
    <location>
        <begin position="14"/>
        <end position="25"/>
    </location>
</feature>
<dbReference type="InterPro" id="IPR050701">
    <property type="entry name" value="Histone_Mod_Regulator"/>
</dbReference>
<dbReference type="PANTHER" id="PTHR13793">
    <property type="entry name" value="PHD FINGER PROTEINS"/>
    <property type="match status" value="1"/>
</dbReference>
<dbReference type="PROSITE" id="PS50016">
    <property type="entry name" value="ZF_PHD_2"/>
    <property type="match status" value="2"/>
</dbReference>
<comment type="caution">
    <text evidence="9">The sequence shown here is derived from an EMBL/GenBank/DDBJ whole genome shotgun (WGS) entry which is preliminary data.</text>
</comment>
<evidence type="ECO:0008006" key="11">
    <source>
        <dbReference type="Google" id="ProtNLM"/>
    </source>
</evidence>
<protein>
    <recommendedName>
        <fullName evidence="11">Transcription initiation factor IIE subunit beta</fullName>
    </recommendedName>
</protein>
<dbReference type="GO" id="GO:0008270">
    <property type="term" value="F:zinc ion binding"/>
    <property type="evidence" value="ECO:0007669"/>
    <property type="project" value="UniProtKB-KW"/>
</dbReference>
<dbReference type="PROSITE" id="PS51805">
    <property type="entry name" value="EPHD"/>
    <property type="match status" value="2"/>
</dbReference>
<feature type="domain" description="PHD-type" evidence="8">
    <location>
        <begin position="1024"/>
        <end position="1133"/>
    </location>
</feature>
<evidence type="ECO:0000313" key="10">
    <source>
        <dbReference type="Proteomes" id="UP000275267"/>
    </source>
</evidence>
<proteinExistence type="predicted"/>
<organism evidence="9 10">
    <name type="scientific">Panicum miliaceum</name>
    <name type="common">Proso millet</name>
    <name type="synonym">Broomcorn millet</name>
    <dbReference type="NCBI Taxonomy" id="4540"/>
    <lineage>
        <taxon>Eukaryota</taxon>
        <taxon>Viridiplantae</taxon>
        <taxon>Streptophyta</taxon>
        <taxon>Embryophyta</taxon>
        <taxon>Tracheophyta</taxon>
        <taxon>Spermatophyta</taxon>
        <taxon>Magnoliopsida</taxon>
        <taxon>Liliopsida</taxon>
        <taxon>Poales</taxon>
        <taxon>Poaceae</taxon>
        <taxon>PACMAD clade</taxon>
        <taxon>Panicoideae</taxon>
        <taxon>Panicodae</taxon>
        <taxon>Paniceae</taxon>
        <taxon>Panicinae</taxon>
        <taxon>Panicum</taxon>
        <taxon>Panicum sect. Panicum</taxon>
    </lineage>
</organism>
<keyword evidence="2 4" id="KW-0863">Zinc-finger</keyword>
<feature type="region of interest" description="Disordered" evidence="5">
    <location>
        <begin position="1"/>
        <end position="27"/>
    </location>
</feature>
<dbReference type="PANTHER" id="PTHR13793:SF131">
    <property type="entry name" value="PHD-FINGER DOMAIN CONTAINING PROTEIN FAMILY-RELATED"/>
    <property type="match status" value="1"/>
</dbReference>
<feature type="compositionally biased region" description="Basic and acidic residues" evidence="5">
    <location>
        <begin position="1303"/>
        <end position="1325"/>
    </location>
</feature>
<feature type="compositionally biased region" description="Low complexity" evidence="5">
    <location>
        <begin position="1330"/>
        <end position="1340"/>
    </location>
</feature>
<keyword evidence="1" id="KW-0479">Metal-binding</keyword>
<dbReference type="SMART" id="SM00249">
    <property type="entry name" value="PHD"/>
    <property type="match status" value="4"/>
</dbReference>
<dbReference type="InterPro" id="IPR001965">
    <property type="entry name" value="Znf_PHD"/>
</dbReference>
<feature type="domain" description="TFIIE beta" evidence="7">
    <location>
        <begin position="1370"/>
        <end position="1445"/>
    </location>
</feature>
<dbReference type="SUPFAM" id="SSF57903">
    <property type="entry name" value="FYVE/PHD zinc finger"/>
    <property type="match status" value="2"/>
</dbReference>
<dbReference type="GO" id="GO:0006357">
    <property type="term" value="P:regulation of transcription by RNA polymerase II"/>
    <property type="evidence" value="ECO:0007669"/>
    <property type="project" value="TreeGrafter"/>
</dbReference>
<dbReference type="PROSITE" id="PS51351">
    <property type="entry name" value="TFIIE_BETA_C"/>
    <property type="match status" value="1"/>
</dbReference>
<reference evidence="10" key="1">
    <citation type="journal article" date="2019" name="Nat. Commun.">
        <title>The genome of broomcorn millet.</title>
        <authorList>
            <person name="Zou C."/>
            <person name="Miki D."/>
            <person name="Li D."/>
            <person name="Tang Q."/>
            <person name="Xiao L."/>
            <person name="Rajput S."/>
            <person name="Deng P."/>
            <person name="Jia W."/>
            <person name="Huang R."/>
            <person name="Zhang M."/>
            <person name="Sun Y."/>
            <person name="Hu J."/>
            <person name="Fu X."/>
            <person name="Schnable P.S."/>
            <person name="Li F."/>
            <person name="Zhang H."/>
            <person name="Feng B."/>
            <person name="Zhu X."/>
            <person name="Liu R."/>
            <person name="Schnable J.C."/>
            <person name="Zhu J.-K."/>
            <person name="Zhang H."/>
        </authorList>
    </citation>
    <scope>NUCLEOTIDE SEQUENCE [LARGE SCALE GENOMIC DNA]</scope>
</reference>
<dbReference type="OrthoDB" id="20839at2759"/>
<keyword evidence="3" id="KW-0862">Zinc</keyword>
<dbReference type="Pfam" id="PF18121">
    <property type="entry name" value="TFA2_Winged_2"/>
    <property type="match status" value="1"/>
</dbReference>
<feature type="region of interest" description="Disordered" evidence="5">
    <location>
        <begin position="1205"/>
        <end position="1242"/>
    </location>
</feature>
<feature type="compositionally biased region" description="Basic and acidic residues" evidence="5">
    <location>
        <begin position="1229"/>
        <end position="1239"/>
    </location>
</feature>
<evidence type="ECO:0000256" key="4">
    <source>
        <dbReference type="PROSITE-ProRule" id="PRU00146"/>
    </source>
</evidence>
<evidence type="ECO:0000313" key="9">
    <source>
        <dbReference type="EMBL" id="RLN12737.1"/>
    </source>
</evidence>
<dbReference type="Pfam" id="PF13832">
    <property type="entry name" value="zf-HC5HC2H_2"/>
    <property type="match status" value="2"/>
</dbReference>
<feature type="domain" description="PHD-type" evidence="6">
    <location>
        <begin position="290"/>
        <end position="341"/>
    </location>
</feature>
<dbReference type="Gene3D" id="3.30.40.10">
    <property type="entry name" value="Zinc/RING finger domain, C3HC4 (zinc finger)"/>
    <property type="match status" value="4"/>
</dbReference>
<dbReference type="GO" id="GO:0006367">
    <property type="term" value="P:transcription initiation at RNA polymerase II promoter"/>
    <property type="evidence" value="ECO:0007669"/>
    <property type="project" value="InterPro"/>
</dbReference>
<dbReference type="Pfam" id="PF13831">
    <property type="entry name" value="PHD_2"/>
    <property type="match status" value="1"/>
</dbReference>
<feature type="region of interest" description="Disordered" evidence="5">
    <location>
        <begin position="144"/>
        <end position="169"/>
    </location>
</feature>
<feature type="compositionally biased region" description="Polar residues" evidence="5">
    <location>
        <begin position="1208"/>
        <end position="1228"/>
    </location>
</feature>
<evidence type="ECO:0000256" key="1">
    <source>
        <dbReference type="ARBA" id="ARBA00022723"/>
    </source>
</evidence>
<keyword evidence="10" id="KW-1185">Reference proteome</keyword>
<evidence type="ECO:0000256" key="3">
    <source>
        <dbReference type="ARBA" id="ARBA00022833"/>
    </source>
</evidence>
<name>A0A3L6S0C7_PANMI</name>
<evidence type="ECO:0000259" key="6">
    <source>
        <dbReference type="PROSITE" id="PS50016"/>
    </source>
</evidence>
<evidence type="ECO:0000259" key="7">
    <source>
        <dbReference type="PROSITE" id="PS51351"/>
    </source>
</evidence>
<feature type="region of interest" description="Disordered" evidence="5">
    <location>
        <begin position="62"/>
        <end position="92"/>
    </location>
</feature>
<gene>
    <name evidence="9" type="ORF">C2845_PM09G05460</name>
</gene>
<dbReference type="Proteomes" id="UP000275267">
    <property type="component" value="Unassembled WGS sequence"/>
</dbReference>
<dbReference type="InterPro" id="IPR040501">
    <property type="entry name" value="TFA2_Winged_2"/>
</dbReference>
<dbReference type="CDD" id="cd15571">
    <property type="entry name" value="ePHD"/>
    <property type="match status" value="1"/>
</dbReference>
<dbReference type="STRING" id="4540.A0A3L6S0C7"/>
<evidence type="ECO:0000256" key="2">
    <source>
        <dbReference type="ARBA" id="ARBA00022771"/>
    </source>
</evidence>
<dbReference type="EMBL" id="PQIB02000006">
    <property type="protein sequence ID" value="RLN12737.1"/>
    <property type="molecule type" value="Genomic_DNA"/>
</dbReference>
<dbReference type="InterPro" id="IPR003166">
    <property type="entry name" value="TFIIE_bsu_DNA-bd"/>
</dbReference>
<dbReference type="InterPro" id="IPR011011">
    <property type="entry name" value="Znf_FYVE_PHD"/>
</dbReference>
<dbReference type="Pfam" id="PF02186">
    <property type="entry name" value="TFIIE_beta"/>
    <property type="match status" value="1"/>
</dbReference>